<evidence type="ECO:0000313" key="12">
    <source>
        <dbReference type="Proteomes" id="UP001456524"/>
    </source>
</evidence>
<proteinExistence type="inferred from homology"/>
<dbReference type="InterPro" id="IPR000086">
    <property type="entry name" value="NUDIX_hydrolase_dom"/>
</dbReference>
<keyword evidence="6" id="KW-0378">Hydrolase</keyword>
<dbReference type="Pfam" id="PF00293">
    <property type="entry name" value="NUDIX"/>
    <property type="match status" value="1"/>
</dbReference>
<feature type="region of interest" description="Disordered" evidence="9">
    <location>
        <begin position="367"/>
        <end position="460"/>
    </location>
</feature>
<dbReference type="SMART" id="SM01125">
    <property type="entry name" value="DCP2"/>
    <property type="match status" value="1"/>
</dbReference>
<gene>
    <name evidence="11" type="ORF">IWX90DRAFT_442361</name>
</gene>
<feature type="compositionally biased region" description="Polar residues" evidence="9">
    <location>
        <begin position="655"/>
        <end position="669"/>
    </location>
</feature>
<feature type="domain" description="Nudix hydrolase" evidence="10">
    <location>
        <begin position="95"/>
        <end position="227"/>
    </location>
</feature>
<protein>
    <recommendedName>
        <fullName evidence="10">Nudix hydrolase domain-containing protein</fullName>
    </recommendedName>
</protein>
<evidence type="ECO:0000256" key="8">
    <source>
        <dbReference type="ARBA" id="ARBA00023211"/>
    </source>
</evidence>
<keyword evidence="5" id="KW-0479">Metal-binding</keyword>
<feature type="compositionally biased region" description="Polar residues" evidence="9">
    <location>
        <begin position="704"/>
        <end position="725"/>
    </location>
</feature>
<evidence type="ECO:0000313" key="11">
    <source>
        <dbReference type="EMBL" id="KAK8157343.1"/>
    </source>
</evidence>
<feature type="compositionally biased region" description="Low complexity" evidence="9">
    <location>
        <begin position="789"/>
        <end position="799"/>
    </location>
</feature>
<evidence type="ECO:0000256" key="3">
    <source>
        <dbReference type="ARBA" id="ARBA00005279"/>
    </source>
</evidence>
<comment type="similarity">
    <text evidence="3">Belongs to the Nudix hydrolase family. DCP2 subfamily.</text>
</comment>
<dbReference type="InterPro" id="IPR007722">
    <property type="entry name" value="DCP2_BoxA"/>
</dbReference>
<dbReference type="SUPFAM" id="SSF55811">
    <property type="entry name" value="Nudix"/>
    <property type="match status" value="1"/>
</dbReference>
<comment type="caution">
    <text evidence="11">The sequence shown here is derived from an EMBL/GenBank/DDBJ whole genome shotgun (WGS) entry which is preliminary data.</text>
</comment>
<accession>A0ABR1XJP1</accession>
<evidence type="ECO:0000259" key="10">
    <source>
        <dbReference type="PROSITE" id="PS51462"/>
    </source>
</evidence>
<dbReference type="Proteomes" id="UP001456524">
    <property type="component" value="Unassembled WGS sequence"/>
</dbReference>
<keyword evidence="12" id="KW-1185">Reference proteome</keyword>
<evidence type="ECO:0000256" key="1">
    <source>
        <dbReference type="ARBA" id="ARBA00001936"/>
    </source>
</evidence>
<organism evidence="11 12">
    <name type="scientific">Phyllosticta citrichinensis</name>
    <dbReference type="NCBI Taxonomy" id="1130410"/>
    <lineage>
        <taxon>Eukaryota</taxon>
        <taxon>Fungi</taxon>
        <taxon>Dikarya</taxon>
        <taxon>Ascomycota</taxon>
        <taxon>Pezizomycotina</taxon>
        <taxon>Dothideomycetes</taxon>
        <taxon>Dothideomycetes incertae sedis</taxon>
        <taxon>Botryosphaeriales</taxon>
        <taxon>Phyllostictaceae</taxon>
        <taxon>Phyllosticta</taxon>
    </lineage>
</organism>
<evidence type="ECO:0000256" key="6">
    <source>
        <dbReference type="ARBA" id="ARBA00022801"/>
    </source>
</evidence>
<feature type="compositionally biased region" description="Polar residues" evidence="9">
    <location>
        <begin position="887"/>
        <end position="899"/>
    </location>
</feature>
<dbReference type="InterPro" id="IPR044099">
    <property type="entry name" value="Dcp2_NUDIX"/>
</dbReference>
<name>A0ABR1XJP1_9PEZI</name>
<dbReference type="InterPro" id="IPR020084">
    <property type="entry name" value="NUDIX_hydrolase_CS"/>
</dbReference>
<dbReference type="PROSITE" id="PS00893">
    <property type="entry name" value="NUDIX_BOX"/>
    <property type="match status" value="1"/>
</dbReference>
<feature type="region of interest" description="Disordered" evidence="9">
    <location>
        <begin position="614"/>
        <end position="635"/>
    </location>
</feature>
<dbReference type="Pfam" id="PF05026">
    <property type="entry name" value="DCP2"/>
    <property type="match status" value="1"/>
</dbReference>
<dbReference type="EMBL" id="JBBWUH010000009">
    <property type="protein sequence ID" value="KAK8157343.1"/>
    <property type="molecule type" value="Genomic_DNA"/>
</dbReference>
<feature type="region of interest" description="Disordered" evidence="9">
    <location>
        <begin position="655"/>
        <end position="919"/>
    </location>
</feature>
<comment type="cofactor">
    <cofactor evidence="1">
        <name>Mn(2+)</name>
        <dbReference type="ChEBI" id="CHEBI:29035"/>
    </cofactor>
</comment>
<evidence type="ECO:0000256" key="2">
    <source>
        <dbReference type="ARBA" id="ARBA00004496"/>
    </source>
</evidence>
<dbReference type="PANTHER" id="PTHR23114:SF17">
    <property type="entry name" value="M7GPPPN-MRNA HYDROLASE"/>
    <property type="match status" value="1"/>
</dbReference>
<keyword evidence="7" id="KW-0694">RNA-binding</keyword>
<keyword evidence="4" id="KW-0963">Cytoplasm</keyword>
<dbReference type="Gene3D" id="1.10.10.1050">
    <property type="entry name" value="Dcp2, box A domain"/>
    <property type="match status" value="1"/>
</dbReference>
<dbReference type="InterPro" id="IPR036189">
    <property type="entry name" value="DCP2_BoxA_sf"/>
</dbReference>
<dbReference type="PROSITE" id="PS51462">
    <property type="entry name" value="NUDIX"/>
    <property type="match status" value="1"/>
</dbReference>
<comment type="subcellular location">
    <subcellularLocation>
        <location evidence="2">Cytoplasm</location>
    </subcellularLocation>
</comment>
<evidence type="ECO:0000256" key="9">
    <source>
        <dbReference type="SAM" id="MobiDB-lite"/>
    </source>
</evidence>
<feature type="region of interest" description="Disordered" evidence="9">
    <location>
        <begin position="255"/>
        <end position="287"/>
    </location>
</feature>
<evidence type="ECO:0000256" key="5">
    <source>
        <dbReference type="ARBA" id="ARBA00022723"/>
    </source>
</evidence>
<feature type="compositionally biased region" description="Pro residues" evidence="9">
    <location>
        <begin position="410"/>
        <end position="424"/>
    </location>
</feature>
<keyword evidence="8" id="KW-0464">Manganese</keyword>
<reference evidence="11 12" key="1">
    <citation type="journal article" date="2022" name="G3 (Bethesda)">
        <title>Enemy or ally: a genomic approach to elucidate the lifestyle of Phyllosticta citrichinaensis.</title>
        <authorList>
            <person name="Buijs V.A."/>
            <person name="Groenewald J.Z."/>
            <person name="Haridas S."/>
            <person name="LaButti K.M."/>
            <person name="Lipzen A."/>
            <person name="Martin F.M."/>
            <person name="Barry K."/>
            <person name="Grigoriev I.V."/>
            <person name="Crous P.W."/>
            <person name="Seidl M.F."/>
        </authorList>
    </citation>
    <scope>NUCLEOTIDE SEQUENCE [LARGE SCALE GENOMIC DNA]</scope>
    <source>
        <strain evidence="11 12">CBS 129764</strain>
    </source>
</reference>
<feature type="compositionally biased region" description="Low complexity" evidence="9">
    <location>
        <begin position="902"/>
        <end position="914"/>
    </location>
</feature>
<dbReference type="Gene3D" id="3.90.79.10">
    <property type="entry name" value="Nucleoside Triphosphate Pyrophosphohydrolase"/>
    <property type="match status" value="1"/>
</dbReference>
<evidence type="ECO:0000256" key="7">
    <source>
        <dbReference type="ARBA" id="ARBA00022884"/>
    </source>
</evidence>
<sequence>MAETKMRLVDWLDDLCVRFIVNLPQEELESVERICFQVEEAHWFYEDFIRPLDPSLPSLNLRQFCLLIFQHCPLFSQFSESDHLAAYSEFLAYKTRVPVRGAILLNDDMDQVVLVKGWKKGARWSFPRGKINKDENDLDCAVREVYEETGYDARQDGLVKEQSQMKYLDVSMREQHMRLYVFRGVPMDYPFEPRTRKEISKISWYKLSELPTLRKSRQAQGTGEGLLKENMFYMVAPFLGPLKGWIKQQRKNERRSAQVSMVEQSAADIEADEATESAAEPAPPLAAVPDGHLERLLAGLRGNKAQSEAANSAEVAASPQPVSDAASELKRLLSVNGQGPAATITSTSMSLSTTTATVEPENPLLKILKGNAGPSPGVSASASMPPATPFDQITATPGEPGTPHHHQHPRPPPFQNMQPPPSFPYSPAHLPHVQHSSPHPGGRQPRMPPQGPRLHPHFGQNQFKNNLPMGPPNQMMPPGVGFRPPQVNFPNWQQHQRPPFSQPHRAVHPGFQQMPSHAARPYHMTGDPKFAPVPHQTTAPPIVPPASKLPAPRANPHGAGHLHEFRGDKADEKPESHSPAPPAMKPFTAAAEIYKRPEEQQSPLPLRLAPQGLESALSQPNPNEGIIDGQPPPVLIATKPRNEQQNALLNLFRKPSQTSPTALPQQTLAPPTGSEPAELSAVSPSIERQNAAEPIQKNVPHLDVQQTRQGDLTSATVSGPLNTPSFEAVRNKNGKMGRANGRSSPRASPKPRKKQEKTAPPQFSILTRPRPDVSATPSPKHVPGPSPGPSQQAQSQSQPTLETPKAEAQKPFAPQILRRPQADVKSSEVRSIGQSFDRRDSMPSEQRNNLLSLFGKTAASNSSPPQVHSGLVSPVSPFPEKQGNPGSGQQRSRISSIDSTDAAVRSARASVSSSKNPADKTFLLGYLNGVVKDAGK</sequence>
<dbReference type="CDD" id="cd03672">
    <property type="entry name" value="NUDIX_Dcp2p_Nudt20"/>
    <property type="match status" value="1"/>
</dbReference>
<feature type="compositionally biased region" description="Low complexity" evidence="9">
    <location>
        <begin position="372"/>
        <end position="385"/>
    </location>
</feature>
<dbReference type="InterPro" id="IPR015797">
    <property type="entry name" value="NUDIX_hydrolase-like_dom_sf"/>
</dbReference>
<dbReference type="SUPFAM" id="SSF140586">
    <property type="entry name" value="Dcp2 domain-like"/>
    <property type="match status" value="1"/>
</dbReference>
<dbReference type="PANTHER" id="PTHR23114">
    <property type="entry name" value="M7GPPPN-MRNA HYDROLASE"/>
    <property type="match status" value="1"/>
</dbReference>
<evidence type="ECO:0000256" key="4">
    <source>
        <dbReference type="ARBA" id="ARBA00022490"/>
    </source>
</evidence>